<dbReference type="SMART" id="SM00872">
    <property type="entry name" value="Alpha-mann_mid"/>
    <property type="match status" value="1"/>
</dbReference>
<dbReference type="PANTHER" id="PTHR46017:SF1">
    <property type="entry name" value="ALPHA-MANNOSIDASE 2C1"/>
    <property type="match status" value="1"/>
</dbReference>
<reference evidence="6 7" key="1">
    <citation type="journal article" date="2017" name="Elife">
        <title>Extensive horizontal gene transfer in cheese-associated bacteria.</title>
        <authorList>
            <person name="Bonham K.S."/>
            <person name="Wolfe B.E."/>
            <person name="Dutton R.J."/>
        </authorList>
    </citation>
    <scope>NUCLEOTIDE SEQUENCE [LARGE SCALE GENOMIC DNA]</scope>
    <source>
        <strain evidence="6 7">JB182</strain>
    </source>
</reference>
<dbReference type="Gene3D" id="3.20.110.10">
    <property type="entry name" value="Glycoside hydrolase 38, N terminal domain"/>
    <property type="match status" value="1"/>
</dbReference>
<dbReference type="Gene3D" id="2.70.98.30">
    <property type="entry name" value="Golgi alpha-mannosidase II, domain 4"/>
    <property type="match status" value="1"/>
</dbReference>
<keyword evidence="4" id="KW-0326">Glycosidase</keyword>
<dbReference type="Pfam" id="PF07748">
    <property type="entry name" value="Glyco_hydro_38C"/>
    <property type="match status" value="1"/>
</dbReference>
<comment type="similarity">
    <text evidence="1">Belongs to the glycosyl hydrolase 38 family.</text>
</comment>
<organism evidence="6 7">
    <name type="scientific">Glutamicibacter arilaitensis</name>
    <dbReference type="NCBI Taxonomy" id="256701"/>
    <lineage>
        <taxon>Bacteria</taxon>
        <taxon>Bacillati</taxon>
        <taxon>Actinomycetota</taxon>
        <taxon>Actinomycetes</taxon>
        <taxon>Micrococcales</taxon>
        <taxon>Micrococcaceae</taxon>
        <taxon>Glutamicibacter</taxon>
    </lineage>
</organism>
<dbReference type="InterPro" id="IPR037094">
    <property type="entry name" value="Glyco_hydro_38_cen_sf"/>
</dbReference>
<protein>
    <submittedName>
        <fullName evidence="6">Alpha-mannosidase</fullName>
    </submittedName>
</protein>
<evidence type="ECO:0000313" key="6">
    <source>
        <dbReference type="EMBL" id="PMQ19181.1"/>
    </source>
</evidence>
<dbReference type="FunFam" id="3.20.110.10:FF:000002">
    <property type="entry name" value="alpha-mannosidase 2C1 isoform X1"/>
    <property type="match status" value="1"/>
</dbReference>
<dbReference type="GO" id="GO:0046872">
    <property type="term" value="F:metal ion binding"/>
    <property type="evidence" value="ECO:0007669"/>
    <property type="project" value="UniProtKB-KW"/>
</dbReference>
<dbReference type="InterPro" id="IPR011682">
    <property type="entry name" value="Glyco_hydro_38_C"/>
</dbReference>
<dbReference type="InterPro" id="IPR041147">
    <property type="entry name" value="GH38_C"/>
</dbReference>
<dbReference type="Gene3D" id="1.20.1270.50">
    <property type="entry name" value="Glycoside hydrolase family 38, central domain"/>
    <property type="match status" value="1"/>
</dbReference>
<dbReference type="InterPro" id="IPR015341">
    <property type="entry name" value="Glyco_hydro_38_cen"/>
</dbReference>
<gene>
    <name evidence="6" type="ORF">CIK84_10680</name>
</gene>
<dbReference type="RefSeq" id="WP_102598447.1">
    <property type="nucleotide sequence ID" value="NZ_JBQDJG010000041.1"/>
</dbReference>
<dbReference type="SUPFAM" id="SSF74650">
    <property type="entry name" value="Galactose mutarotase-like"/>
    <property type="match status" value="1"/>
</dbReference>
<dbReference type="Pfam" id="PF01074">
    <property type="entry name" value="Glyco_hydro_38N"/>
    <property type="match status" value="1"/>
</dbReference>
<dbReference type="Pfam" id="PF09261">
    <property type="entry name" value="Alpha-mann_mid"/>
    <property type="match status" value="1"/>
</dbReference>
<evidence type="ECO:0000256" key="3">
    <source>
        <dbReference type="ARBA" id="ARBA00022801"/>
    </source>
</evidence>
<dbReference type="InterPro" id="IPR011013">
    <property type="entry name" value="Gal_mutarotase_sf_dom"/>
</dbReference>
<dbReference type="InterPro" id="IPR011330">
    <property type="entry name" value="Glyco_hydro/deAcase_b/a-brl"/>
</dbReference>
<evidence type="ECO:0000256" key="1">
    <source>
        <dbReference type="ARBA" id="ARBA00009792"/>
    </source>
</evidence>
<dbReference type="EMBL" id="PNQX01000002">
    <property type="protein sequence ID" value="PMQ19181.1"/>
    <property type="molecule type" value="Genomic_DNA"/>
</dbReference>
<name>A0A2N7RZ82_9MICC</name>
<dbReference type="Pfam" id="PF17677">
    <property type="entry name" value="Glyco_hydro38C2"/>
    <property type="match status" value="1"/>
</dbReference>
<dbReference type="SUPFAM" id="SSF88713">
    <property type="entry name" value="Glycoside hydrolase/deacetylase"/>
    <property type="match status" value="1"/>
</dbReference>
<dbReference type="SUPFAM" id="SSF88688">
    <property type="entry name" value="Families 57/38 glycoside transferase middle domain"/>
    <property type="match status" value="1"/>
</dbReference>
<dbReference type="GO" id="GO:0006013">
    <property type="term" value="P:mannose metabolic process"/>
    <property type="evidence" value="ECO:0007669"/>
    <property type="project" value="InterPro"/>
</dbReference>
<proteinExistence type="inferred from homology"/>
<evidence type="ECO:0000259" key="5">
    <source>
        <dbReference type="SMART" id="SM00872"/>
    </source>
</evidence>
<sequence length="1006" mass="111174">MHDDNSLTIGRVRRVLTERILPAIYSETMPLELSWHELPGEPITPAEGLALDYQPTQVGTAWGVAWGTTWFHLQGRVPAQWAGRRVEAVIDLGFDVNMTGFQCEGLVYRPDGITIKAINPRNQWVPIASEATGDEVIDLYLEAASNPVLLDYHPFLPTEQGDILTSSSRRLYTTRRMDLAVFEPAVHELSLDLDVLLDLQEQLPAGPRKMQILQAMDNALDVLDLQRITETAQAARDQLAGVLAAPAEHSAHQISAIGHSHIDSAWLWPLRETIRKVSRTCSSMVELLGDEEDFLYGMSSAQQYKWLKTHRPEVWDRVKAAVAEERFLPLGGMWVESDTAMPSGESLVRQFLYGQKFFRDEFGITSKGVWLPDSFGYSPALPQLMRRAGFEWFFTQKISWNQQNKFPHHTFDWEGIDGSRMFSHFPSMDTYNSQLSGEEVAKAARQFREARVTNNSIAPVGWGDGGGGTTREMTGKAKRLADLEGSAKVRWEHPNDFFDRAKAELPNPPVWVGELYLELHRATLTSQHQTKAGNRRTEQLLVEAELWAATAFVYAGAAYPYEQLDELWETVLLHQFHDILPGTSIAWVHREVVARYAQVIEQAQALILAAQQQLAGAGSTPIAFNGAAFTRNALAFGQAKPVQAPAGTAVQAIAADGGYVLDNSVVRVRVNAQGLITSAVDLATGRETIAAGQEANLLQLHQDFPNMWDAWDVDKYYRNQVTDLRGLESLELSAREDGSQVITIARSFSNSTLVQELSLSPGSRTVQISQSTDWHEAEKFLKVAFPLDIRAEHAIAETQFGYHKRVTHVNTSWEAAKFETSMHRFVLAEEPGFGAALINDSIYGFDVTRDAKDAQVTTTMRLSLLRAPRFPDPETDQGVQTHRYGLVIGADVAAATEAGALLNSAERVIEGAQGVDPLVSLSGEGLVISSVKLAADRSGDLVVRVYESLGRRAHGSLMVNAQLGSAATVSLLEDELAGQSVELDDGAVPLKLGAFEVRTLRFTLAK</sequence>
<dbReference type="PANTHER" id="PTHR46017">
    <property type="entry name" value="ALPHA-MANNOSIDASE 2C1"/>
    <property type="match status" value="1"/>
</dbReference>
<evidence type="ECO:0000256" key="2">
    <source>
        <dbReference type="ARBA" id="ARBA00022723"/>
    </source>
</evidence>
<dbReference type="InterPro" id="IPR054723">
    <property type="entry name" value="Ams1-like_N"/>
</dbReference>
<dbReference type="GO" id="GO:0009313">
    <property type="term" value="P:oligosaccharide catabolic process"/>
    <property type="evidence" value="ECO:0007669"/>
    <property type="project" value="TreeGrafter"/>
</dbReference>
<keyword evidence="2" id="KW-0479">Metal-binding</keyword>
<evidence type="ECO:0000256" key="4">
    <source>
        <dbReference type="ARBA" id="ARBA00023295"/>
    </source>
</evidence>
<evidence type="ECO:0000313" key="7">
    <source>
        <dbReference type="Proteomes" id="UP000235739"/>
    </source>
</evidence>
<dbReference type="CDD" id="cd10789">
    <property type="entry name" value="GH38N_AMII_ER_cytosolic"/>
    <property type="match status" value="1"/>
</dbReference>
<dbReference type="InterPro" id="IPR000602">
    <property type="entry name" value="Glyco_hydro_38_N"/>
</dbReference>
<dbReference type="FunFam" id="1.20.1270.50:FF:000004">
    <property type="entry name" value="alpha-mannosidase 2C1 isoform X1"/>
    <property type="match status" value="1"/>
</dbReference>
<dbReference type="Proteomes" id="UP000235739">
    <property type="component" value="Unassembled WGS sequence"/>
</dbReference>
<accession>A0A2N7RZ82</accession>
<dbReference type="InterPro" id="IPR027291">
    <property type="entry name" value="Glyco_hydro_38_N_sf"/>
</dbReference>
<dbReference type="GO" id="GO:0004559">
    <property type="term" value="F:alpha-mannosidase activity"/>
    <property type="evidence" value="ECO:0007669"/>
    <property type="project" value="InterPro"/>
</dbReference>
<dbReference type="AlphaFoldDB" id="A0A2N7RZ82"/>
<dbReference type="InterPro" id="IPR028995">
    <property type="entry name" value="Glyco_hydro_57/38_cen_sf"/>
</dbReference>
<keyword evidence="3" id="KW-0378">Hydrolase</keyword>
<feature type="domain" description="Glycoside hydrolase family 38 central" evidence="5">
    <location>
        <begin position="518"/>
        <end position="596"/>
    </location>
</feature>
<dbReference type="Pfam" id="PF22907">
    <property type="entry name" value="Ams1-like_1st"/>
    <property type="match status" value="1"/>
</dbReference>
<dbReference type="GO" id="GO:0030246">
    <property type="term" value="F:carbohydrate binding"/>
    <property type="evidence" value="ECO:0007669"/>
    <property type="project" value="InterPro"/>
</dbReference>
<comment type="caution">
    <text evidence="6">The sequence shown here is derived from an EMBL/GenBank/DDBJ whole genome shotgun (WGS) entry which is preliminary data.</text>
</comment>